<evidence type="ECO:0000313" key="2">
    <source>
        <dbReference type="EMBL" id="JAD57566.1"/>
    </source>
</evidence>
<feature type="region of interest" description="Disordered" evidence="1">
    <location>
        <begin position="22"/>
        <end position="41"/>
    </location>
</feature>
<name>A0A0A9B2I6_ARUDO</name>
<sequence>MAYAPHKITGTAVAPSAEAQASCFDFPPPATRRSREIDRLG</sequence>
<protein>
    <submittedName>
        <fullName evidence="2">Uncharacterized protein</fullName>
    </submittedName>
</protein>
<reference evidence="2" key="1">
    <citation type="submission" date="2014-09" db="EMBL/GenBank/DDBJ databases">
        <authorList>
            <person name="Magalhaes I.L.F."/>
            <person name="Oliveira U."/>
            <person name="Santos F.R."/>
            <person name="Vidigal T.H.D.A."/>
            <person name="Brescovit A.D."/>
            <person name="Santos A.J."/>
        </authorList>
    </citation>
    <scope>NUCLEOTIDE SEQUENCE</scope>
    <source>
        <tissue evidence="2">Shoot tissue taken approximately 20 cm above the soil surface</tissue>
    </source>
</reference>
<evidence type="ECO:0000256" key="1">
    <source>
        <dbReference type="SAM" id="MobiDB-lite"/>
    </source>
</evidence>
<accession>A0A0A9B2I6</accession>
<proteinExistence type="predicted"/>
<dbReference type="EMBL" id="GBRH01240329">
    <property type="protein sequence ID" value="JAD57566.1"/>
    <property type="molecule type" value="Transcribed_RNA"/>
</dbReference>
<organism evidence="2">
    <name type="scientific">Arundo donax</name>
    <name type="common">Giant reed</name>
    <name type="synonym">Donax arundinaceus</name>
    <dbReference type="NCBI Taxonomy" id="35708"/>
    <lineage>
        <taxon>Eukaryota</taxon>
        <taxon>Viridiplantae</taxon>
        <taxon>Streptophyta</taxon>
        <taxon>Embryophyta</taxon>
        <taxon>Tracheophyta</taxon>
        <taxon>Spermatophyta</taxon>
        <taxon>Magnoliopsida</taxon>
        <taxon>Liliopsida</taxon>
        <taxon>Poales</taxon>
        <taxon>Poaceae</taxon>
        <taxon>PACMAD clade</taxon>
        <taxon>Arundinoideae</taxon>
        <taxon>Arundineae</taxon>
        <taxon>Arundo</taxon>
    </lineage>
</organism>
<reference evidence="2" key="2">
    <citation type="journal article" date="2015" name="Data Brief">
        <title>Shoot transcriptome of the giant reed, Arundo donax.</title>
        <authorList>
            <person name="Barrero R.A."/>
            <person name="Guerrero F.D."/>
            <person name="Moolhuijzen P."/>
            <person name="Goolsby J.A."/>
            <person name="Tidwell J."/>
            <person name="Bellgard S.E."/>
            <person name="Bellgard M.I."/>
        </authorList>
    </citation>
    <scope>NUCLEOTIDE SEQUENCE</scope>
    <source>
        <tissue evidence="2">Shoot tissue taken approximately 20 cm above the soil surface</tissue>
    </source>
</reference>
<dbReference type="AlphaFoldDB" id="A0A0A9B2I6"/>